<organism evidence="2 3">
    <name type="scientific">Solanum tuberosum</name>
    <name type="common">Potato</name>
    <dbReference type="NCBI Taxonomy" id="4113"/>
    <lineage>
        <taxon>Eukaryota</taxon>
        <taxon>Viridiplantae</taxon>
        <taxon>Streptophyta</taxon>
        <taxon>Embryophyta</taxon>
        <taxon>Tracheophyta</taxon>
        <taxon>Spermatophyta</taxon>
        <taxon>Magnoliopsida</taxon>
        <taxon>eudicotyledons</taxon>
        <taxon>Gunneridae</taxon>
        <taxon>Pentapetalae</taxon>
        <taxon>asterids</taxon>
        <taxon>lamiids</taxon>
        <taxon>Solanales</taxon>
        <taxon>Solanaceae</taxon>
        <taxon>Solanoideae</taxon>
        <taxon>Solaneae</taxon>
        <taxon>Solanum</taxon>
    </lineage>
</organism>
<proteinExistence type="predicted"/>
<name>M1A2M7_SOLTU</name>
<keyword evidence="3" id="KW-1185">Reference proteome</keyword>
<dbReference type="Proteomes" id="UP000011115">
    <property type="component" value="Unassembled WGS sequence"/>
</dbReference>
<feature type="region of interest" description="Disordered" evidence="1">
    <location>
        <begin position="21"/>
        <end position="50"/>
    </location>
</feature>
<evidence type="ECO:0000313" key="3">
    <source>
        <dbReference type="Proteomes" id="UP000011115"/>
    </source>
</evidence>
<dbReference type="InParanoid" id="M1A2M7"/>
<dbReference type="HOGENOM" id="CLU_2188658_0_0_1"/>
<dbReference type="PaxDb" id="4113-PGSC0003DMT400013298"/>
<protein>
    <submittedName>
        <fullName evidence="2">Uncharacterized protein</fullName>
    </submittedName>
</protein>
<sequence length="109" mass="12002">MSMDVFFPFLSRQGLTTAIQKPTSSSFPARLHQNQPTTTPNKSKTTKRPLSSLTTCYGSLTREAIDTAPKKQPFSLFCLFLLRLALVRSFKLRLTGANPVATQSPSPSP</sequence>
<dbReference type="EnsemblPlants" id="PGSC0003DMT400013298">
    <property type="protein sequence ID" value="PGSC0003DMT400013298"/>
    <property type="gene ID" value="PGSC0003DMG401005190"/>
</dbReference>
<reference evidence="2" key="2">
    <citation type="submission" date="2015-06" db="UniProtKB">
        <authorList>
            <consortium name="EnsemblPlants"/>
        </authorList>
    </citation>
    <scope>IDENTIFICATION</scope>
    <source>
        <strain evidence="2">DM1-3 516 R44</strain>
    </source>
</reference>
<dbReference type="Gramene" id="PGSC0003DMT400013298">
    <property type="protein sequence ID" value="PGSC0003DMT400013298"/>
    <property type="gene ID" value="PGSC0003DMG401005190"/>
</dbReference>
<reference evidence="3" key="1">
    <citation type="journal article" date="2011" name="Nature">
        <title>Genome sequence and analysis of the tuber crop potato.</title>
        <authorList>
            <consortium name="The Potato Genome Sequencing Consortium"/>
        </authorList>
    </citation>
    <scope>NUCLEOTIDE SEQUENCE [LARGE SCALE GENOMIC DNA]</scope>
    <source>
        <strain evidence="3">cv. DM1-3 516 R44</strain>
    </source>
</reference>
<accession>M1A2M7</accession>
<dbReference type="AlphaFoldDB" id="M1A2M7"/>
<feature type="compositionally biased region" description="Polar residues" evidence="1">
    <location>
        <begin position="21"/>
        <end position="35"/>
    </location>
</feature>
<evidence type="ECO:0000256" key="1">
    <source>
        <dbReference type="SAM" id="MobiDB-lite"/>
    </source>
</evidence>
<evidence type="ECO:0000313" key="2">
    <source>
        <dbReference type="EnsemblPlants" id="PGSC0003DMT400013298"/>
    </source>
</evidence>